<gene>
    <name evidence="1" type="ORF">DFR40_3059</name>
</gene>
<evidence type="ECO:0000313" key="2">
    <source>
        <dbReference type="Proteomes" id="UP000270626"/>
    </source>
</evidence>
<comment type="caution">
    <text evidence="1">The sequence shown here is derived from an EMBL/GenBank/DDBJ whole genome shotgun (WGS) entry which is preliminary data.</text>
</comment>
<evidence type="ECO:0000313" key="1">
    <source>
        <dbReference type="EMBL" id="RKT49916.1"/>
    </source>
</evidence>
<name>A0A495VKR1_9RHOO</name>
<dbReference type="AlphaFoldDB" id="A0A495VKR1"/>
<dbReference type="EMBL" id="RBXP01000019">
    <property type="protein sequence ID" value="RKT49916.1"/>
    <property type="molecule type" value="Genomic_DNA"/>
</dbReference>
<sequence>MPVPDPELAAAICAALRRQVEKLGLSIGDEPQVDGLAFAETVDPYSREVSLVGSWQGQRSGSLTFFADGRVFAEYQVLLPCPGDARRYVEAVQVWGRPAQLRGEPVFGEFA</sequence>
<organism evidence="1 2">
    <name type="scientific">Azonexus fungiphilus</name>
    <dbReference type="NCBI Taxonomy" id="146940"/>
    <lineage>
        <taxon>Bacteria</taxon>
        <taxon>Pseudomonadati</taxon>
        <taxon>Pseudomonadota</taxon>
        <taxon>Betaproteobacteria</taxon>
        <taxon>Rhodocyclales</taxon>
        <taxon>Azonexaceae</taxon>
        <taxon>Azonexus</taxon>
    </lineage>
</organism>
<reference evidence="1 2" key="1">
    <citation type="submission" date="2018-10" db="EMBL/GenBank/DDBJ databases">
        <title>Genomic Encyclopedia of Type Strains, Phase IV (KMG-IV): sequencing the most valuable type-strain genomes for metagenomic binning, comparative biology and taxonomic classification.</title>
        <authorList>
            <person name="Goeker M."/>
        </authorList>
    </citation>
    <scope>NUCLEOTIDE SEQUENCE [LARGE SCALE GENOMIC DNA]</scope>
    <source>
        <strain evidence="1 2">DSM 23841</strain>
    </source>
</reference>
<protein>
    <submittedName>
        <fullName evidence="1">Uncharacterized protein</fullName>
    </submittedName>
</protein>
<dbReference type="Proteomes" id="UP000270626">
    <property type="component" value="Unassembled WGS sequence"/>
</dbReference>
<proteinExistence type="predicted"/>
<keyword evidence="2" id="KW-1185">Reference proteome</keyword>
<accession>A0A495VKR1</accession>